<feature type="compositionally biased region" description="Polar residues" evidence="1">
    <location>
        <begin position="11"/>
        <end position="22"/>
    </location>
</feature>
<proteinExistence type="predicted"/>
<keyword evidence="3" id="KW-1185">Reference proteome</keyword>
<evidence type="ECO:0000256" key="1">
    <source>
        <dbReference type="SAM" id="MobiDB-lite"/>
    </source>
</evidence>
<evidence type="ECO:0000313" key="2">
    <source>
        <dbReference type="EMBL" id="RUS91834.1"/>
    </source>
</evidence>
<gene>
    <name evidence="2" type="ORF">EGW08_000405</name>
</gene>
<name>A0A3S1A1Z2_ELYCH</name>
<feature type="region of interest" description="Disordered" evidence="1">
    <location>
        <begin position="1"/>
        <end position="22"/>
    </location>
</feature>
<protein>
    <submittedName>
        <fullName evidence="2">Uncharacterized protein</fullName>
    </submittedName>
</protein>
<reference evidence="2 3" key="1">
    <citation type="submission" date="2019-01" db="EMBL/GenBank/DDBJ databases">
        <title>A draft genome assembly of the solar-powered sea slug Elysia chlorotica.</title>
        <authorList>
            <person name="Cai H."/>
            <person name="Li Q."/>
            <person name="Fang X."/>
            <person name="Li J."/>
            <person name="Curtis N.E."/>
            <person name="Altenburger A."/>
            <person name="Shibata T."/>
            <person name="Feng M."/>
            <person name="Maeda T."/>
            <person name="Schwartz J.A."/>
            <person name="Shigenobu S."/>
            <person name="Lundholm N."/>
            <person name="Nishiyama T."/>
            <person name="Yang H."/>
            <person name="Hasebe M."/>
            <person name="Li S."/>
            <person name="Pierce S.K."/>
            <person name="Wang J."/>
        </authorList>
    </citation>
    <scope>NUCLEOTIDE SEQUENCE [LARGE SCALE GENOMIC DNA]</scope>
    <source>
        <strain evidence="2">EC2010</strain>
        <tissue evidence="2">Whole organism of an adult</tissue>
    </source>
</reference>
<dbReference type="Proteomes" id="UP000271974">
    <property type="component" value="Unassembled WGS sequence"/>
</dbReference>
<dbReference type="AlphaFoldDB" id="A0A3S1A1Z2"/>
<sequence>MFNVEKDQEVSENGNTLESSTSSVLFSTPQKIRSNPHYNRGNVAQELLGRFLDELPKMQSHYCRKDSTKLYLDCDFRTVSEVHKAYEHYCSLHQAKPLKSTVFSQVLHQKNLSLFKPKKDRCNTCIGYEVGQVTEKEWQDHMRFKDEANTEKETGMLFFQMRSRILLIPIPPVEQSNIGILCVDIPTWKWTTVLLRELLKGGP</sequence>
<dbReference type="OrthoDB" id="6154503at2759"/>
<accession>A0A3S1A1Z2</accession>
<dbReference type="EMBL" id="RQTK01000005">
    <property type="protein sequence ID" value="RUS91834.1"/>
    <property type="molecule type" value="Genomic_DNA"/>
</dbReference>
<organism evidence="2 3">
    <name type="scientific">Elysia chlorotica</name>
    <name type="common">Eastern emerald elysia</name>
    <name type="synonym">Sea slug</name>
    <dbReference type="NCBI Taxonomy" id="188477"/>
    <lineage>
        <taxon>Eukaryota</taxon>
        <taxon>Metazoa</taxon>
        <taxon>Spiralia</taxon>
        <taxon>Lophotrochozoa</taxon>
        <taxon>Mollusca</taxon>
        <taxon>Gastropoda</taxon>
        <taxon>Heterobranchia</taxon>
        <taxon>Euthyneura</taxon>
        <taxon>Panpulmonata</taxon>
        <taxon>Sacoglossa</taxon>
        <taxon>Placobranchoidea</taxon>
        <taxon>Plakobranchidae</taxon>
        <taxon>Elysia</taxon>
    </lineage>
</organism>
<comment type="caution">
    <text evidence="2">The sequence shown here is derived from an EMBL/GenBank/DDBJ whole genome shotgun (WGS) entry which is preliminary data.</text>
</comment>
<evidence type="ECO:0000313" key="3">
    <source>
        <dbReference type="Proteomes" id="UP000271974"/>
    </source>
</evidence>